<dbReference type="Pfam" id="PF02661">
    <property type="entry name" value="Fic"/>
    <property type="match status" value="1"/>
</dbReference>
<dbReference type="Proteomes" id="UP000184447">
    <property type="component" value="Unassembled WGS sequence"/>
</dbReference>
<feature type="active site" evidence="1">
    <location>
        <position position="161"/>
    </location>
</feature>
<feature type="site" description="Important for autoinhibition of adenylyltransferase activity" evidence="3">
    <location>
        <position position="34"/>
    </location>
</feature>
<feature type="domain" description="Fido" evidence="4">
    <location>
        <begin position="82"/>
        <end position="219"/>
    </location>
</feature>
<organism evidence="5 6">
    <name type="scientific">Clostridium grantii DSM 8605</name>
    <dbReference type="NCBI Taxonomy" id="1121316"/>
    <lineage>
        <taxon>Bacteria</taxon>
        <taxon>Bacillati</taxon>
        <taxon>Bacillota</taxon>
        <taxon>Clostridia</taxon>
        <taxon>Eubacteriales</taxon>
        <taxon>Clostridiaceae</taxon>
        <taxon>Clostridium</taxon>
    </lineage>
</organism>
<accession>A0A1M5Y7C0</accession>
<dbReference type="PANTHER" id="PTHR13504:SF38">
    <property type="entry name" value="FIDO DOMAIN-CONTAINING PROTEIN"/>
    <property type="match status" value="1"/>
</dbReference>
<keyword evidence="2" id="KW-0067">ATP-binding</keyword>
<evidence type="ECO:0000259" key="4">
    <source>
        <dbReference type="PROSITE" id="PS51459"/>
    </source>
</evidence>
<evidence type="ECO:0000256" key="2">
    <source>
        <dbReference type="PIRSR" id="PIRSR640198-2"/>
    </source>
</evidence>
<sequence>MRITIEQIQTIMKFPNSIYDEIKNEFLYHSNKIEGSTFTRENLAKYLDKQIIEGSHKVDDVYETINSVELFDFVVVTLGEKLTKTLMLEFHRMLKKNTRDFHHGFSGVWKKIPNQITGSDIVLAQPWEVDMRIDDLLNWWENSEKNFKSIVKFHGEFEKIHPFQDGNGRVGRFIMLKQCIENNISLIGIDEKYNDEYKNAICQGQKTGDYNELEKVFEKCQEFLHEKNQMLLDTIKCL</sequence>
<dbReference type="PANTHER" id="PTHR13504">
    <property type="entry name" value="FIDO DOMAIN-CONTAINING PROTEIN DDB_G0283145"/>
    <property type="match status" value="1"/>
</dbReference>
<evidence type="ECO:0000256" key="1">
    <source>
        <dbReference type="PIRSR" id="PIRSR640198-1"/>
    </source>
</evidence>
<protein>
    <submittedName>
        <fullName evidence="5">Uncharacterized conserved protein</fullName>
    </submittedName>
</protein>
<feature type="binding site" evidence="2">
    <location>
        <begin position="165"/>
        <end position="172"/>
    </location>
    <ligand>
        <name>ATP</name>
        <dbReference type="ChEBI" id="CHEBI:30616"/>
    </ligand>
</feature>
<dbReference type="InterPro" id="IPR040198">
    <property type="entry name" value="Fido_containing"/>
</dbReference>
<evidence type="ECO:0000313" key="6">
    <source>
        <dbReference type="Proteomes" id="UP000184447"/>
    </source>
</evidence>
<evidence type="ECO:0000313" key="5">
    <source>
        <dbReference type="EMBL" id="SHI07829.1"/>
    </source>
</evidence>
<name>A0A1M5Y7C0_9CLOT</name>
<dbReference type="PROSITE" id="PS51459">
    <property type="entry name" value="FIDO"/>
    <property type="match status" value="1"/>
</dbReference>
<dbReference type="RefSeq" id="WP_073341010.1">
    <property type="nucleotide sequence ID" value="NZ_FQXM01000063.1"/>
</dbReference>
<dbReference type="GO" id="GO:0005524">
    <property type="term" value="F:ATP binding"/>
    <property type="evidence" value="ECO:0007669"/>
    <property type="project" value="UniProtKB-KW"/>
</dbReference>
<keyword evidence="2" id="KW-0547">Nucleotide-binding</keyword>
<dbReference type="OrthoDB" id="9813719at2"/>
<dbReference type="Gene3D" id="1.10.3290.10">
    <property type="entry name" value="Fido-like domain"/>
    <property type="match status" value="1"/>
</dbReference>
<dbReference type="SUPFAM" id="SSF140931">
    <property type="entry name" value="Fic-like"/>
    <property type="match status" value="1"/>
</dbReference>
<keyword evidence="6" id="KW-1185">Reference proteome</keyword>
<dbReference type="InterPro" id="IPR003812">
    <property type="entry name" value="Fido"/>
</dbReference>
<proteinExistence type="predicted"/>
<reference evidence="5 6" key="1">
    <citation type="submission" date="2016-11" db="EMBL/GenBank/DDBJ databases">
        <authorList>
            <person name="Jaros S."/>
            <person name="Januszkiewicz K."/>
            <person name="Wedrychowicz H."/>
        </authorList>
    </citation>
    <scope>NUCLEOTIDE SEQUENCE [LARGE SCALE GENOMIC DNA]</scope>
    <source>
        <strain evidence="5 6">DSM 8605</strain>
    </source>
</reference>
<dbReference type="STRING" id="1121316.SAMN02745207_04251"/>
<dbReference type="AlphaFoldDB" id="A0A1M5Y7C0"/>
<gene>
    <name evidence="5" type="ORF">SAMN02745207_04251</name>
</gene>
<dbReference type="InterPro" id="IPR036597">
    <property type="entry name" value="Fido-like_dom_sf"/>
</dbReference>
<evidence type="ECO:0000256" key="3">
    <source>
        <dbReference type="PIRSR" id="PIRSR640198-3"/>
    </source>
</evidence>
<dbReference type="EMBL" id="FQXM01000063">
    <property type="protein sequence ID" value="SHI07829.1"/>
    <property type="molecule type" value="Genomic_DNA"/>
</dbReference>